<dbReference type="EMBL" id="AMZH03014181">
    <property type="protein sequence ID" value="RRT48069.1"/>
    <property type="molecule type" value="Genomic_DNA"/>
</dbReference>
<evidence type="ECO:0000313" key="1">
    <source>
        <dbReference type="EMBL" id="RRT48069.1"/>
    </source>
</evidence>
<accession>A0A426Y8K5</accession>
<proteinExistence type="predicted"/>
<protein>
    <submittedName>
        <fullName evidence="1">Uncharacterized protein</fullName>
    </submittedName>
</protein>
<dbReference type="AlphaFoldDB" id="A0A426Y8K5"/>
<gene>
    <name evidence="1" type="ORF">B296_00044486</name>
</gene>
<dbReference type="Proteomes" id="UP000287651">
    <property type="component" value="Unassembled WGS sequence"/>
</dbReference>
<reference evidence="1 2" key="1">
    <citation type="journal article" date="2014" name="Agronomy (Basel)">
        <title>A Draft Genome Sequence for Ensete ventricosum, the Drought-Tolerant Tree Against Hunger.</title>
        <authorList>
            <person name="Harrison J."/>
            <person name="Moore K.A."/>
            <person name="Paszkiewicz K."/>
            <person name="Jones T."/>
            <person name="Grant M."/>
            <person name="Ambacheew D."/>
            <person name="Muzemil S."/>
            <person name="Studholme D.J."/>
        </authorList>
    </citation>
    <scope>NUCLEOTIDE SEQUENCE [LARGE SCALE GENOMIC DNA]</scope>
</reference>
<organism evidence="1 2">
    <name type="scientific">Ensete ventricosum</name>
    <name type="common">Abyssinian banana</name>
    <name type="synonym">Musa ensete</name>
    <dbReference type="NCBI Taxonomy" id="4639"/>
    <lineage>
        <taxon>Eukaryota</taxon>
        <taxon>Viridiplantae</taxon>
        <taxon>Streptophyta</taxon>
        <taxon>Embryophyta</taxon>
        <taxon>Tracheophyta</taxon>
        <taxon>Spermatophyta</taxon>
        <taxon>Magnoliopsida</taxon>
        <taxon>Liliopsida</taxon>
        <taxon>Zingiberales</taxon>
        <taxon>Musaceae</taxon>
        <taxon>Ensete</taxon>
    </lineage>
</organism>
<comment type="caution">
    <text evidence="1">The sequence shown here is derived from an EMBL/GenBank/DDBJ whole genome shotgun (WGS) entry which is preliminary data.</text>
</comment>
<name>A0A426Y8K5_ENSVE</name>
<evidence type="ECO:0000313" key="2">
    <source>
        <dbReference type="Proteomes" id="UP000287651"/>
    </source>
</evidence>
<sequence length="97" mass="10947">MEDFCLTFTGKGDEGYYARHMTNMSSCDLEAPLETRCDRPLLFTIRCSQHYCMVLADHMHNAGRVISVMDNKVEGFQKEITELKVGSRPEAIAAAEL</sequence>